<evidence type="ECO:0000313" key="2">
    <source>
        <dbReference type="EMBL" id="RMX68753.1"/>
    </source>
</evidence>
<dbReference type="VEuPathDB" id="FungiDB:DD237_004259"/>
<gene>
    <name evidence="2" type="ORF">DD238_003236</name>
</gene>
<dbReference type="Proteomes" id="UP000282087">
    <property type="component" value="Unassembled WGS sequence"/>
</dbReference>
<dbReference type="STRING" id="542832.A0A3M6VRH7"/>
<evidence type="ECO:0000313" key="3">
    <source>
        <dbReference type="Proteomes" id="UP000282087"/>
    </source>
</evidence>
<proteinExistence type="predicted"/>
<dbReference type="EMBL" id="QLLG01000054">
    <property type="protein sequence ID" value="RMX68753.1"/>
    <property type="molecule type" value="Genomic_DNA"/>
</dbReference>
<sequence length="107" mass="12126">MIGKTLRKRRWCELRKHKWSDPEALSTVKEVADSYFKAESARGEGDRIHALVHAFYALQTLRIKHNQRFAISVGAALEEKEADGGDGDDDESFDIVSTKEVDGQTQY</sequence>
<feature type="compositionally biased region" description="Acidic residues" evidence="1">
    <location>
        <begin position="84"/>
        <end position="93"/>
    </location>
</feature>
<feature type="compositionally biased region" description="Basic and acidic residues" evidence="1">
    <location>
        <begin position="97"/>
        <end position="107"/>
    </location>
</feature>
<accession>A0A3M6VRH7</accession>
<organism evidence="2 3">
    <name type="scientific">Peronospora effusa</name>
    <dbReference type="NCBI Taxonomy" id="542832"/>
    <lineage>
        <taxon>Eukaryota</taxon>
        <taxon>Sar</taxon>
        <taxon>Stramenopiles</taxon>
        <taxon>Oomycota</taxon>
        <taxon>Peronosporomycetes</taxon>
        <taxon>Peronosporales</taxon>
        <taxon>Peronosporaceae</taxon>
        <taxon>Peronospora</taxon>
    </lineage>
</organism>
<dbReference type="AlphaFoldDB" id="A0A3M6VRH7"/>
<reference evidence="2 3" key="1">
    <citation type="submission" date="2018-06" db="EMBL/GenBank/DDBJ databases">
        <title>Comparative genomics of downy mildews reveals potential adaptations to biotrophy.</title>
        <authorList>
            <person name="Fletcher K."/>
            <person name="Klosterman S.J."/>
            <person name="Derevnina L."/>
            <person name="Martin F."/>
            <person name="Koike S."/>
            <person name="Reyes Chin-Wo S."/>
            <person name="Mou B."/>
            <person name="Michelmore R."/>
        </authorList>
    </citation>
    <scope>NUCLEOTIDE SEQUENCE [LARGE SCALE GENOMIC DNA]</scope>
    <source>
        <strain evidence="2 3">R14</strain>
    </source>
</reference>
<protein>
    <submittedName>
        <fullName evidence="2">Uncharacterized protein</fullName>
    </submittedName>
</protein>
<keyword evidence="3" id="KW-1185">Reference proteome</keyword>
<name>A0A3M6VRH7_9STRA</name>
<evidence type="ECO:0000256" key="1">
    <source>
        <dbReference type="SAM" id="MobiDB-lite"/>
    </source>
</evidence>
<comment type="caution">
    <text evidence="2">The sequence shown here is derived from an EMBL/GenBank/DDBJ whole genome shotgun (WGS) entry which is preliminary data.</text>
</comment>
<feature type="region of interest" description="Disordered" evidence="1">
    <location>
        <begin position="80"/>
        <end position="107"/>
    </location>
</feature>